<evidence type="ECO:0000313" key="2">
    <source>
        <dbReference type="Proteomes" id="UP000807306"/>
    </source>
</evidence>
<comment type="caution">
    <text evidence="1">The sequence shown here is derived from an EMBL/GenBank/DDBJ whole genome shotgun (WGS) entry which is preliminary data.</text>
</comment>
<name>A0A9P6E8X8_9AGAR</name>
<organism evidence="1 2">
    <name type="scientific">Crepidotus variabilis</name>
    <dbReference type="NCBI Taxonomy" id="179855"/>
    <lineage>
        <taxon>Eukaryota</taxon>
        <taxon>Fungi</taxon>
        <taxon>Dikarya</taxon>
        <taxon>Basidiomycota</taxon>
        <taxon>Agaricomycotina</taxon>
        <taxon>Agaricomycetes</taxon>
        <taxon>Agaricomycetidae</taxon>
        <taxon>Agaricales</taxon>
        <taxon>Agaricineae</taxon>
        <taxon>Crepidotaceae</taxon>
        <taxon>Crepidotus</taxon>
    </lineage>
</organism>
<proteinExistence type="predicted"/>
<dbReference type="Proteomes" id="UP000807306">
    <property type="component" value="Unassembled WGS sequence"/>
</dbReference>
<reference evidence="1" key="1">
    <citation type="submission" date="2020-11" db="EMBL/GenBank/DDBJ databases">
        <authorList>
            <consortium name="DOE Joint Genome Institute"/>
            <person name="Ahrendt S."/>
            <person name="Riley R."/>
            <person name="Andreopoulos W."/>
            <person name="Labutti K."/>
            <person name="Pangilinan J."/>
            <person name="Ruiz-Duenas F.J."/>
            <person name="Barrasa J.M."/>
            <person name="Sanchez-Garcia M."/>
            <person name="Camarero S."/>
            <person name="Miyauchi S."/>
            <person name="Serrano A."/>
            <person name="Linde D."/>
            <person name="Babiker R."/>
            <person name="Drula E."/>
            <person name="Ayuso-Fernandez I."/>
            <person name="Pacheco R."/>
            <person name="Padilla G."/>
            <person name="Ferreira P."/>
            <person name="Barriuso J."/>
            <person name="Kellner H."/>
            <person name="Castanera R."/>
            <person name="Alfaro M."/>
            <person name="Ramirez L."/>
            <person name="Pisabarro A.G."/>
            <person name="Kuo A."/>
            <person name="Tritt A."/>
            <person name="Lipzen A."/>
            <person name="He G."/>
            <person name="Yan M."/>
            <person name="Ng V."/>
            <person name="Cullen D."/>
            <person name="Martin F."/>
            <person name="Rosso M.-N."/>
            <person name="Henrissat B."/>
            <person name="Hibbett D."/>
            <person name="Martinez A.T."/>
            <person name="Grigoriev I.V."/>
        </authorList>
    </citation>
    <scope>NUCLEOTIDE SEQUENCE</scope>
    <source>
        <strain evidence="1">CBS 506.95</strain>
    </source>
</reference>
<dbReference type="EMBL" id="MU157895">
    <property type="protein sequence ID" value="KAF9524640.1"/>
    <property type="molecule type" value="Genomic_DNA"/>
</dbReference>
<gene>
    <name evidence="1" type="ORF">CPB83DRAFT_599750</name>
</gene>
<dbReference type="AlphaFoldDB" id="A0A9P6E8X8"/>
<evidence type="ECO:0000313" key="1">
    <source>
        <dbReference type="EMBL" id="KAF9524640.1"/>
    </source>
</evidence>
<keyword evidence="2" id="KW-1185">Reference proteome</keyword>
<accession>A0A9P6E8X8</accession>
<protein>
    <submittedName>
        <fullName evidence="1">Uncharacterized protein</fullName>
    </submittedName>
</protein>
<sequence>MPMSQLSSFAVIFIPQSDSESESDRICAYMIQRREKIVAHCRRLNSSVAAPSTPSKEIFLKSVLFYLRSDITP</sequence>